<accession>A0ACC1MMY3</accession>
<dbReference type="Proteomes" id="UP001143856">
    <property type="component" value="Unassembled WGS sequence"/>
</dbReference>
<protein>
    <submittedName>
        <fullName evidence="1">Uncharacterized protein</fullName>
    </submittedName>
</protein>
<gene>
    <name evidence="1" type="ORF">NUW58_g10274</name>
</gene>
<comment type="caution">
    <text evidence="1">The sequence shown here is derived from an EMBL/GenBank/DDBJ whole genome shotgun (WGS) entry which is preliminary data.</text>
</comment>
<sequence>MRGLAAVRVYKRCTNEPISEQDKARIMAKPKATMPMKPMINAPTKRRDERREPEPEQEAQERLQQKHQRKQQRLLKRQQKLYKRQRQQQQQEQRLHEQGDRAMGQTLASRGLGIGNGLELFDEKLRHIRSCSPRSRRRMAAQVLQWQAAIATVEAEDSALDASVPASFHTPVPNNANGSRAATTTVEAEDIRPTPLATPAHSEPAYNQFRVPFYRFAAPQTAPTSSATFTRHSPTERSSANHVIANYGAGNTPEPMEEDESESEHEDNYEGTPYAGTNGTGPVVKAPR</sequence>
<dbReference type="EMBL" id="JAPDGR010004405">
    <property type="protein sequence ID" value="KAJ2968189.1"/>
    <property type="molecule type" value="Genomic_DNA"/>
</dbReference>
<organism evidence="1 2">
    <name type="scientific">Xylaria curta</name>
    <dbReference type="NCBI Taxonomy" id="42375"/>
    <lineage>
        <taxon>Eukaryota</taxon>
        <taxon>Fungi</taxon>
        <taxon>Dikarya</taxon>
        <taxon>Ascomycota</taxon>
        <taxon>Pezizomycotina</taxon>
        <taxon>Sordariomycetes</taxon>
        <taxon>Xylariomycetidae</taxon>
        <taxon>Xylariales</taxon>
        <taxon>Xylariaceae</taxon>
        <taxon>Xylaria</taxon>
    </lineage>
</organism>
<evidence type="ECO:0000313" key="2">
    <source>
        <dbReference type="Proteomes" id="UP001143856"/>
    </source>
</evidence>
<keyword evidence="2" id="KW-1185">Reference proteome</keyword>
<proteinExistence type="predicted"/>
<evidence type="ECO:0000313" key="1">
    <source>
        <dbReference type="EMBL" id="KAJ2968189.1"/>
    </source>
</evidence>
<reference evidence="1" key="1">
    <citation type="submission" date="2022-10" db="EMBL/GenBank/DDBJ databases">
        <title>Genome Sequence of Xylaria curta.</title>
        <authorList>
            <person name="Buettner E."/>
        </authorList>
    </citation>
    <scope>NUCLEOTIDE SEQUENCE</scope>
    <source>
        <strain evidence="1">Babe10</strain>
    </source>
</reference>
<name>A0ACC1MMY3_9PEZI</name>